<organism evidence="2 3">
    <name type="scientific">Agaribacter marinus</name>
    <dbReference type="NCBI Taxonomy" id="1431249"/>
    <lineage>
        <taxon>Bacteria</taxon>
        <taxon>Pseudomonadati</taxon>
        <taxon>Pseudomonadota</taxon>
        <taxon>Gammaproteobacteria</taxon>
        <taxon>Alteromonadales</taxon>
        <taxon>Alteromonadaceae</taxon>
        <taxon>Agaribacter</taxon>
    </lineage>
</organism>
<evidence type="ECO:0000313" key="2">
    <source>
        <dbReference type="EMBL" id="GLR70017.1"/>
    </source>
</evidence>
<keyword evidence="1" id="KW-0175">Coiled coil</keyword>
<comment type="caution">
    <text evidence="2">The sequence shown here is derived from an EMBL/GenBank/DDBJ whole genome shotgun (WGS) entry which is preliminary data.</text>
</comment>
<dbReference type="Proteomes" id="UP001156601">
    <property type="component" value="Unassembled WGS sequence"/>
</dbReference>
<accession>A0AA37SVD4</accession>
<gene>
    <name evidence="2" type="ORF">GCM10007852_09250</name>
</gene>
<proteinExistence type="predicted"/>
<reference evidence="2" key="1">
    <citation type="journal article" date="2014" name="Int. J. Syst. Evol. Microbiol.">
        <title>Complete genome sequence of Corynebacterium casei LMG S-19264T (=DSM 44701T), isolated from a smear-ripened cheese.</title>
        <authorList>
            <consortium name="US DOE Joint Genome Institute (JGI-PGF)"/>
            <person name="Walter F."/>
            <person name="Albersmeier A."/>
            <person name="Kalinowski J."/>
            <person name="Ruckert C."/>
        </authorList>
    </citation>
    <scope>NUCLEOTIDE SEQUENCE</scope>
    <source>
        <strain evidence="2">NBRC 110023</strain>
    </source>
</reference>
<feature type="coiled-coil region" evidence="1">
    <location>
        <begin position="23"/>
        <end position="50"/>
    </location>
</feature>
<sequence length="152" mass="17699">MLHKMKKDMGKQTMFLKYADSQLSQISRELSALIKQRESLEDKIIQLNESKKSHMFDKEAYLAGVTICPIRLSGFNTRYLHLEENIRSLGAEKTTIEEKIHEKRHAFNKAKKQQELTSDAVKKTKYSISSYISKKEDESVMECNYSRMEASK</sequence>
<reference evidence="2" key="2">
    <citation type="submission" date="2023-01" db="EMBL/GenBank/DDBJ databases">
        <title>Draft genome sequence of Agaribacter marinus strain NBRC 110023.</title>
        <authorList>
            <person name="Sun Q."/>
            <person name="Mori K."/>
        </authorList>
    </citation>
    <scope>NUCLEOTIDE SEQUENCE</scope>
    <source>
        <strain evidence="2">NBRC 110023</strain>
    </source>
</reference>
<evidence type="ECO:0000313" key="3">
    <source>
        <dbReference type="Proteomes" id="UP001156601"/>
    </source>
</evidence>
<protein>
    <submittedName>
        <fullName evidence="2">Uncharacterized protein</fullName>
    </submittedName>
</protein>
<dbReference type="AlphaFoldDB" id="A0AA37SVD4"/>
<dbReference type="EMBL" id="BSOT01000005">
    <property type="protein sequence ID" value="GLR70017.1"/>
    <property type="molecule type" value="Genomic_DNA"/>
</dbReference>
<evidence type="ECO:0000256" key="1">
    <source>
        <dbReference type="SAM" id="Coils"/>
    </source>
</evidence>
<keyword evidence="3" id="KW-1185">Reference proteome</keyword>
<name>A0AA37SVD4_9ALTE</name>
<dbReference type="RefSeq" id="WP_284216319.1">
    <property type="nucleotide sequence ID" value="NZ_BSOT01000005.1"/>
</dbReference>